<reference evidence="2 3" key="1">
    <citation type="submission" date="2019-04" db="EMBL/GenBank/DDBJ databases">
        <title>Friends and foes A comparative genomics study of 23 Aspergillus species from section Flavi.</title>
        <authorList>
            <consortium name="DOE Joint Genome Institute"/>
            <person name="Kjaerbolling I."/>
            <person name="Vesth T."/>
            <person name="Frisvad J.C."/>
            <person name="Nybo J.L."/>
            <person name="Theobald S."/>
            <person name="Kildgaard S."/>
            <person name="Isbrandt T."/>
            <person name="Kuo A."/>
            <person name="Sato A."/>
            <person name="Lyhne E.K."/>
            <person name="Kogle M.E."/>
            <person name="Wiebenga A."/>
            <person name="Kun R.S."/>
            <person name="Lubbers R.J."/>
            <person name="Makela M.R."/>
            <person name="Barry K."/>
            <person name="Chovatia M."/>
            <person name="Clum A."/>
            <person name="Daum C."/>
            <person name="Haridas S."/>
            <person name="He G."/>
            <person name="LaButti K."/>
            <person name="Lipzen A."/>
            <person name="Mondo S."/>
            <person name="Riley R."/>
            <person name="Salamov A."/>
            <person name="Simmons B.A."/>
            <person name="Magnuson J.K."/>
            <person name="Henrissat B."/>
            <person name="Mortensen U.H."/>
            <person name="Larsen T.O."/>
            <person name="Devries R.P."/>
            <person name="Grigoriev I.V."/>
            <person name="Machida M."/>
            <person name="Baker S.E."/>
            <person name="Andersen M.R."/>
        </authorList>
    </citation>
    <scope>NUCLEOTIDE SEQUENCE [LARGE SCALE GENOMIC DNA]</scope>
    <source>
        <strain evidence="2 3">CBS 151.66</strain>
    </source>
</reference>
<evidence type="ECO:0000313" key="3">
    <source>
        <dbReference type="Proteomes" id="UP000326565"/>
    </source>
</evidence>
<dbReference type="AlphaFoldDB" id="A0A5N5WST1"/>
<gene>
    <name evidence="2" type="ORF">BDV29DRAFT_180380</name>
</gene>
<dbReference type="EMBL" id="ML732292">
    <property type="protein sequence ID" value="KAB8070777.1"/>
    <property type="molecule type" value="Genomic_DNA"/>
</dbReference>
<keyword evidence="3" id="KW-1185">Reference proteome</keyword>
<feature type="transmembrane region" description="Helical" evidence="1">
    <location>
        <begin position="6"/>
        <end position="25"/>
    </location>
</feature>
<protein>
    <submittedName>
        <fullName evidence="2">Uncharacterized protein</fullName>
    </submittedName>
</protein>
<evidence type="ECO:0000256" key="1">
    <source>
        <dbReference type="SAM" id="Phobius"/>
    </source>
</evidence>
<dbReference type="Proteomes" id="UP000326565">
    <property type="component" value="Unassembled WGS sequence"/>
</dbReference>
<evidence type="ECO:0000313" key="2">
    <source>
        <dbReference type="EMBL" id="KAB8070777.1"/>
    </source>
</evidence>
<keyword evidence="1" id="KW-0812">Transmembrane</keyword>
<proteinExistence type="predicted"/>
<organism evidence="2 3">
    <name type="scientific">Aspergillus leporis</name>
    <dbReference type="NCBI Taxonomy" id="41062"/>
    <lineage>
        <taxon>Eukaryota</taxon>
        <taxon>Fungi</taxon>
        <taxon>Dikarya</taxon>
        <taxon>Ascomycota</taxon>
        <taxon>Pezizomycotina</taxon>
        <taxon>Eurotiomycetes</taxon>
        <taxon>Eurotiomycetidae</taxon>
        <taxon>Eurotiales</taxon>
        <taxon>Aspergillaceae</taxon>
        <taxon>Aspergillus</taxon>
        <taxon>Aspergillus subgen. Circumdati</taxon>
    </lineage>
</organism>
<keyword evidence="1" id="KW-0472">Membrane</keyword>
<accession>A0A5N5WST1</accession>
<name>A0A5N5WST1_9EURO</name>
<keyword evidence="1" id="KW-1133">Transmembrane helix</keyword>
<sequence>MHTVAFFPFYPMSAWCIWLHCFVFLRSLHLSTMESQVFTPSGDGDAHGSRTVPNISISNQELHDVCNVVGRFLTGRRKARHSPARV</sequence>